<evidence type="ECO:0000313" key="1">
    <source>
        <dbReference type="EMBL" id="MXU93018.1"/>
    </source>
</evidence>
<dbReference type="AlphaFoldDB" id="A0A6B0UUQ9"/>
<dbReference type="EMBL" id="GIFC01010935">
    <property type="protein sequence ID" value="MXU93018.1"/>
    <property type="molecule type" value="Transcribed_RNA"/>
</dbReference>
<proteinExistence type="predicted"/>
<organism evidence="1">
    <name type="scientific">Ixodes ricinus</name>
    <name type="common">Common tick</name>
    <name type="synonym">Acarus ricinus</name>
    <dbReference type="NCBI Taxonomy" id="34613"/>
    <lineage>
        <taxon>Eukaryota</taxon>
        <taxon>Metazoa</taxon>
        <taxon>Ecdysozoa</taxon>
        <taxon>Arthropoda</taxon>
        <taxon>Chelicerata</taxon>
        <taxon>Arachnida</taxon>
        <taxon>Acari</taxon>
        <taxon>Parasitiformes</taxon>
        <taxon>Ixodida</taxon>
        <taxon>Ixodoidea</taxon>
        <taxon>Ixodidae</taxon>
        <taxon>Ixodinae</taxon>
        <taxon>Ixodes</taxon>
    </lineage>
</organism>
<reference evidence="1" key="1">
    <citation type="submission" date="2019-12" db="EMBL/GenBank/DDBJ databases">
        <title>An insight into the sialome of adult female Ixodes ricinus ticks feeding for 6 days.</title>
        <authorList>
            <person name="Perner J."/>
            <person name="Ribeiro J.M.C."/>
        </authorList>
    </citation>
    <scope>NUCLEOTIDE SEQUENCE</scope>
    <source>
        <strain evidence="1">Semi-engorged</strain>
        <tissue evidence="1">Salivary glands</tissue>
    </source>
</reference>
<accession>A0A6B0UUQ9</accession>
<protein>
    <submittedName>
        <fullName evidence="1">Putative secreted protein</fullName>
    </submittedName>
</protein>
<name>A0A6B0UUQ9_IXORI</name>
<sequence>MSPAARFDLEVARANRVAFSFSVLFCGRADAAFLSFLRSSKICSASSAIKMQSAASASSISSWFIICSYFVRLSNSIPHITSSGSVSVLFSQRRSRNKIVRIVTWSVDLALHPIPHRETMIAYCFQKTDKTSYDYAWVNN</sequence>